<accession>A0ABQ4DQ41</accession>
<keyword evidence="2" id="KW-1185">Reference proteome</keyword>
<evidence type="ECO:0008006" key="3">
    <source>
        <dbReference type="Google" id="ProtNLM"/>
    </source>
</evidence>
<sequence>MTSPDEPLHDLRLERRALRAERDRVGWWRRVVRARMDLAVAGAAAPGALGEDVAFVLPLDVCLQVPRAGELHEALPHGDAGREVGLLPALRALDERLARYEDGVVEALERATGRLVERLADDPTAVLRSRNAVADGM</sequence>
<proteinExistence type="predicted"/>
<dbReference type="RefSeq" id="WP_203675283.1">
    <property type="nucleotide sequence ID" value="NZ_BONP01000019.1"/>
</dbReference>
<organism evidence="1 2">
    <name type="scientific">Cellulomonas phragmiteti</name>
    <dbReference type="NCBI Taxonomy" id="478780"/>
    <lineage>
        <taxon>Bacteria</taxon>
        <taxon>Bacillati</taxon>
        <taxon>Actinomycetota</taxon>
        <taxon>Actinomycetes</taxon>
        <taxon>Micrococcales</taxon>
        <taxon>Cellulomonadaceae</taxon>
        <taxon>Cellulomonas</taxon>
    </lineage>
</organism>
<name>A0ABQ4DQ41_9CELL</name>
<dbReference type="EMBL" id="BONP01000019">
    <property type="protein sequence ID" value="GIG41046.1"/>
    <property type="molecule type" value="Genomic_DNA"/>
</dbReference>
<evidence type="ECO:0000313" key="1">
    <source>
        <dbReference type="EMBL" id="GIG41046.1"/>
    </source>
</evidence>
<reference evidence="1 2" key="1">
    <citation type="submission" date="2021-01" db="EMBL/GenBank/DDBJ databases">
        <title>Whole genome shotgun sequence of Cellulomonas phragmiteti NBRC 110785.</title>
        <authorList>
            <person name="Komaki H."/>
            <person name="Tamura T."/>
        </authorList>
    </citation>
    <scope>NUCLEOTIDE SEQUENCE [LARGE SCALE GENOMIC DNA]</scope>
    <source>
        <strain evidence="1 2">NBRC 110785</strain>
    </source>
</reference>
<protein>
    <recommendedName>
        <fullName evidence="3">CHAD domain-containing protein</fullName>
    </recommendedName>
</protein>
<evidence type="ECO:0000313" key="2">
    <source>
        <dbReference type="Proteomes" id="UP000614741"/>
    </source>
</evidence>
<dbReference type="Proteomes" id="UP000614741">
    <property type="component" value="Unassembled WGS sequence"/>
</dbReference>
<comment type="caution">
    <text evidence="1">The sequence shown here is derived from an EMBL/GenBank/DDBJ whole genome shotgun (WGS) entry which is preliminary data.</text>
</comment>
<gene>
    <name evidence="1" type="ORF">Cph01nite_28080</name>
</gene>